<keyword evidence="2" id="KW-1185">Reference proteome</keyword>
<name>A0A917ARG4_9MICC</name>
<dbReference type="AlphaFoldDB" id="A0A917ARG4"/>
<evidence type="ECO:0000313" key="1">
    <source>
        <dbReference type="EMBL" id="GGE69348.1"/>
    </source>
</evidence>
<gene>
    <name evidence="1" type="ORF">GCM10011401_15880</name>
</gene>
<dbReference type="EMBL" id="BMIS01000006">
    <property type="protein sequence ID" value="GGE69348.1"/>
    <property type="molecule type" value="Genomic_DNA"/>
</dbReference>
<accession>A0A917ARG4</accession>
<protein>
    <submittedName>
        <fullName evidence="1">Uncharacterized protein</fullName>
    </submittedName>
</protein>
<proteinExistence type="predicted"/>
<reference evidence="1" key="2">
    <citation type="submission" date="2020-09" db="EMBL/GenBank/DDBJ databases">
        <authorList>
            <person name="Sun Q."/>
            <person name="Zhou Y."/>
        </authorList>
    </citation>
    <scope>NUCLEOTIDE SEQUENCE</scope>
    <source>
        <strain evidence="1">CGMCC 1.15388</strain>
    </source>
</reference>
<evidence type="ECO:0000313" key="2">
    <source>
        <dbReference type="Proteomes" id="UP000633136"/>
    </source>
</evidence>
<comment type="caution">
    <text evidence="1">The sequence shown here is derived from an EMBL/GenBank/DDBJ whole genome shotgun (WGS) entry which is preliminary data.</text>
</comment>
<reference evidence="1" key="1">
    <citation type="journal article" date="2014" name="Int. J. Syst. Evol. Microbiol.">
        <title>Complete genome sequence of Corynebacterium casei LMG S-19264T (=DSM 44701T), isolated from a smear-ripened cheese.</title>
        <authorList>
            <consortium name="US DOE Joint Genome Institute (JGI-PGF)"/>
            <person name="Walter F."/>
            <person name="Albersmeier A."/>
            <person name="Kalinowski J."/>
            <person name="Ruckert C."/>
        </authorList>
    </citation>
    <scope>NUCLEOTIDE SEQUENCE</scope>
    <source>
        <strain evidence="1">CGMCC 1.15388</strain>
    </source>
</reference>
<dbReference type="Proteomes" id="UP000633136">
    <property type="component" value="Unassembled WGS sequence"/>
</dbReference>
<sequence length="78" mass="8736">MDTFLDTGMTPLCTSADPWGDVTRQIRQRPRSLRRERGLCVRISGQEILEAHSETTLVTFGSTAMPGPKVVETVTLWM</sequence>
<organism evidence="1 2">
    <name type="scientific">Nesterenkonia cremea</name>
    <dbReference type="NCBI Taxonomy" id="1882340"/>
    <lineage>
        <taxon>Bacteria</taxon>
        <taxon>Bacillati</taxon>
        <taxon>Actinomycetota</taxon>
        <taxon>Actinomycetes</taxon>
        <taxon>Micrococcales</taxon>
        <taxon>Micrococcaceae</taxon>
        <taxon>Nesterenkonia</taxon>
    </lineage>
</organism>